<name>A0A974ZZD1_9BACT</name>
<dbReference type="Proteomes" id="UP000662783">
    <property type="component" value="Chromosome"/>
</dbReference>
<dbReference type="EMBL" id="CP070608">
    <property type="protein sequence ID" value="QSE96039.1"/>
    <property type="molecule type" value="Genomic_DNA"/>
</dbReference>
<dbReference type="NCBIfam" id="NF042421">
    <property type="entry name" value="hydcarot_desat_CrtD"/>
    <property type="match status" value="1"/>
</dbReference>
<dbReference type="InterPro" id="IPR054840">
    <property type="entry name" value="hydcarot_desat_CrtD"/>
</dbReference>
<evidence type="ECO:0000256" key="2">
    <source>
        <dbReference type="ARBA" id="ARBA00006046"/>
    </source>
</evidence>
<gene>
    <name evidence="7" type="primary">crtI</name>
    <name evidence="7" type="ORF">JR347_10465</name>
</gene>
<evidence type="ECO:0000256" key="3">
    <source>
        <dbReference type="ARBA" id="ARBA00022746"/>
    </source>
</evidence>
<dbReference type="Gene3D" id="3.50.50.60">
    <property type="entry name" value="FAD/NAD(P)-binding domain"/>
    <property type="match status" value="2"/>
</dbReference>
<evidence type="ECO:0000313" key="7">
    <source>
        <dbReference type="EMBL" id="QSE96039.1"/>
    </source>
</evidence>
<protein>
    <submittedName>
        <fullName evidence="7">Phytoene desaturase</fullName>
    </submittedName>
</protein>
<dbReference type="Pfam" id="PF01593">
    <property type="entry name" value="Amino_oxidase"/>
    <property type="match status" value="1"/>
</dbReference>
<dbReference type="GO" id="GO:0016491">
    <property type="term" value="F:oxidoreductase activity"/>
    <property type="evidence" value="ECO:0007669"/>
    <property type="project" value="UniProtKB-KW"/>
</dbReference>
<dbReference type="SUPFAM" id="SSF51905">
    <property type="entry name" value="FAD/NAD(P)-binding domain"/>
    <property type="match status" value="1"/>
</dbReference>
<dbReference type="InterPro" id="IPR036188">
    <property type="entry name" value="FAD/NAD-bd_sf"/>
</dbReference>
<keyword evidence="4 5" id="KW-0560">Oxidoreductase</keyword>
<proteinExistence type="inferred from homology"/>
<dbReference type="GO" id="GO:0016117">
    <property type="term" value="P:carotenoid biosynthetic process"/>
    <property type="evidence" value="ECO:0007669"/>
    <property type="project" value="UniProtKB-KW"/>
</dbReference>
<evidence type="ECO:0000256" key="4">
    <source>
        <dbReference type="ARBA" id="ARBA00023002"/>
    </source>
</evidence>
<evidence type="ECO:0000256" key="1">
    <source>
        <dbReference type="ARBA" id="ARBA00004829"/>
    </source>
</evidence>
<reference evidence="7" key="1">
    <citation type="submission" date="2021-02" db="EMBL/GenBank/DDBJ databases">
        <title>Fulvivirga sp. S481 isolated from sea water.</title>
        <authorList>
            <person name="Bae S.S."/>
            <person name="Baek K."/>
        </authorList>
    </citation>
    <scope>NUCLEOTIDE SEQUENCE</scope>
    <source>
        <strain evidence="7">S481</strain>
    </source>
</reference>
<dbReference type="AlphaFoldDB" id="A0A974ZZD1"/>
<keyword evidence="3 5" id="KW-0125">Carotenoid biosynthesis</keyword>
<sequence length="489" mass="55724">MKSALIIGSGIAGLASALRLKKAGFSVKVFEAANHAGGKLHAFQLGDFRFDMGPSLFTMPHLVDELFLLFDKNPKDYFNYIKKETVCNYFWEDGTRFSVPASEDEFVQKASDQFNVEENRIKKYLARNKEKYDLTADIFLNKSLHKWSTYLSFTTLKSLSQAYKLHLNDTLNGVNKKYFDNRYLVQLFNRYATYNGSSPFKTPGIMSMIPHLEMFYGTFLPKGGMHQISQSLYQLAVEQNIEFHFNEPVNEIITEASKAKGIKTKKGDYFADIVVSNTDVFTAYSKLLKSNKKPARILNQERSSSAVIFYWGIRKTFQDLDLHNILFSDNYKEEFNALFNDKTLYNDPTVYINITSKQEKKDAPEGCENWFVMVNAPGNFGQNWDTLIAELRKNLINKINRILKCSIEDHIVVEEILDPRKIETKTASHLGSLYGTSSNSKFSAFLRHSNFSKDYKNLYFCGGSVHPGGGIPLCLLSAKIATENITAHD</sequence>
<dbReference type="KEGG" id="fuv:JR347_10465"/>
<keyword evidence="8" id="KW-1185">Reference proteome</keyword>
<dbReference type="PANTHER" id="PTHR43734:SF7">
    <property type="entry name" value="4,4'-DIAPONEUROSPORENE OXYGENASE"/>
    <property type="match status" value="1"/>
</dbReference>
<dbReference type="PANTHER" id="PTHR43734">
    <property type="entry name" value="PHYTOENE DESATURASE"/>
    <property type="match status" value="1"/>
</dbReference>
<evidence type="ECO:0000259" key="6">
    <source>
        <dbReference type="Pfam" id="PF01593"/>
    </source>
</evidence>
<comment type="similarity">
    <text evidence="2 5">Belongs to the carotenoid/retinoid oxidoreductase family.</text>
</comment>
<organism evidence="7 8">
    <name type="scientific">Fulvivirga lutea</name>
    <dbReference type="NCBI Taxonomy" id="2810512"/>
    <lineage>
        <taxon>Bacteria</taxon>
        <taxon>Pseudomonadati</taxon>
        <taxon>Bacteroidota</taxon>
        <taxon>Cytophagia</taxon>
        <taxon>Cytophagales</taxon>
        <taxon>Fulvivirgaceae</taxon>
        <taxon>Fulvivirga</taxon>
    </lineage>
</organism>
<feature type="domain" description="Amine oxidase" evidence="6">
    <location>
        <begin position="11"/>
        <end position="485"/>
    </location>
</feature>
<dbReference type="InterPro" id="IPR002937">
    <property type="entry name" value="Amino_oxidase"/>
</dbReference>
<dbReference type="NCBIfam" id="TIGR02734">
    <property type="entry name" value="crtI_fam"/>
    <property type="match status" value="1"/>
</dbReference>
<evidence type="ECO:0000256" key="5">
    <source>
        <dbReference type="RuleBase" id="RU362075"/>
    </source>
</evidence>
<dbReference type="InterPro" id="IPR014105">
    <property type="entry name" value="Carotenoid/retinoid_OxRdtase"/>
</dbReference>
<accession>A0A974ZZD1</accession>
<evidence type="ECO:0000313" key="8">
    <source>
        <dbReference type="Proteomes" id="UP000662783"/>
    </source>
</evidence>
<comment type="pathway">
    <text evidence="1 5">Carotenoid biosynthesis.</text>
</comment>
<dbReference type="RefSeq" id="WP_205720552.1">
    <property type="nucleotide sequence ID" value="NZ_CP070608.1"/>
</dbReference>